<keyword evidence="3" id="KW-1185">Reference proteome</keyword>
<gene>
    <name evidence="2" type="ORF">LSINAPIS_LOCUS326</name>
</gene>
<dbReference type="Proteomes" id="UP000324832">
    <property type="component" value="Unassembled WGS sequence"/>
</dbReference>
<protein>
    <recommendedName>
        <fullName evidence="4">Arrestin-like N-terminal domain-containing protein</fullName>
    </recommendedName>
</protein>
<name>A0A5E4PKN8_9NEOP</name>
<dbReference type="PANTHER" id="PTHR12233">
    <property type="entry name" value="VACUOLAR PROTEIN SORTING 26 RELATED"/>
    <property type="match status" value="1"/>
</dbReference>
<proteinExistence type="inferred from homology"/>
<organism evidence="2 3">
    <name type="scientific">Leptidea sinapis</name>
    <dbReference type="NCBI Taxonomy" id="189913"/>
    <lineage>
        <taxon>Eukaryota</taxon>
        <taxon>Metazoa</taxon>
        <taxon>Ecdysozoa</taxon>
        <taxon>Arthropoda</taxon>
        <taxon>Hexapoda</taxon>
        <taxon>Insecta</taxon>
        <taxon>Pterygota</taxon>
        <taxon>Neoptera</taxon>
        <taxon>Endopterygota</taxon>
        <taxon>Lepidoptera</taxon>
        <taxon>Glossata</taxon>
        <taxon>Ditrysia</taxon>
        <taxon>Papilionoidea</taxon>
        <taxon>Pieridae</taxon>
        <taxon>Dismorphiinae</taxon>
        <taxon>Leptidea</taxon>
    </lineage>
</organism>
<dbReference type="Gene3D" id="2.60.40.640">
    <property type="match status" value="2"/>
</dbReference>
<accession>A0A5E4PKN8</accession>
<dbReference type="InterPro" id="IPR014752">
    <property type="entry name" value="Arrestin-like_C"/>
</dbReference>
<dbReference type="EMBL" id="FZQP02000003">
    <property type="protein sequence ID" value="VVC86521.1"/>
    <property type="molecule type" value="Genomic_DNA"/>
</dbReference>
<evidence type="ECO:0000313" key="2">
    <source>
        <dbReference type="EMBL" id="VVC86521.1"/>
    </source>
</evidence>
<dbReference type="AlphaFoldDB" id="A0A5E4PKN8"/>
<comment type="similarity">
    <text evidence="1">Belongs to the VPS26 family.</text>
</comment>
<evidence type="ECO:0000256" key="1">
    <source>
        <dbReference type="ARBA" id="ARBA00009100"/>
    </source>
</evidence>
<dbReference type="GO" id="GO:0006886">
    <property type="term" value="P:intracellular protein transport"/>
    <property type="evidence" value="ECO:0007669"/>
    <property type="project" value="InterPro"/>
</dbReference>
<reference evidence="2 3" key="1">
    <citation type="submission" date="2017-07" db="EMBL/GenBank/DDBJ databases">
        <authorList>
            <person name="Talla V."/>
            <person name="Backstrom N."/>
        </authorList>
    </citation>
    <scope>NUCLEOTIDE SEQUENCE [LARGE SCALE GENOMIC DNA]</scope>
</reference>
<dbReference type="Pfam" id="PF03643">
    <property type="entry name" value="Vps26"/>
    <property type="match status" value="1"/>
</dbReference>
<dbReference type="FunFam" id="2.60.40.640:FF:000024">
    <property type="entry name" value="Down syndrome critical region protein 3"/>
    <property type="match status" value="1"/>
</dbReference>
<evidence type="ECO:0000313" key="3">
    <source>
        <dbReference type="Proteomes" id="UP000324832"/>
    </source>
</evidence>
<evidence type="ECO:0008006" key="4">
    <source>
        <dbReference type="Google" id="ProtNLM"/>
    </source>
</evidence>
<sequence length="303" mass="33327">MTTNLSINLKRASKGYYEGENLTGVVVVDSSFGDIRHEGLTLTLEGSVNLQVSSKNAGLFDAFSSNIKPITLINTSLELAPAGKIPVGVTEIPFEIPLKGRPTSAGPGLLETYHGVFVNVLYTIKCSMKRSFLNKPLNTSCQFFVQHKPQDPPPLKPVRCEITPNSIRASAAATRASMPHFQLYAEIDSTVCALDKPITGKIRVDECSVGIKSIELQLVRVETCGSAEGFSRDATEIQNIQVGDGDVCRSRDIPLYMVLPRLFTCPTTTTHNFNIEFELNIAVIFEDNYLITENFPILLLRCR</sequence>
<dbReference type="InterPro" id="IPR028934">
    <property type="entry name" value="Vps26-related"/>
</dbReference>